<accession>A0AAD9N778</accession>
<evidence type="ECO:0000313" key="2">
    <source>
        <dbReference type="Proteomes" id="UP001208570"/>
    </source>
</evidence>
<keyword evidence="2" id="KW-1185">Reference proteome</keyword>
<gene>
    <name evidence="1" type="ORF">LSH36_148g08015</name>
</gene>
<organism evidence="1 2">
    <name type="scientific">Paralvinella palmiformis</name>
    <dbReference type="NCBI Taxonomy" id="53620"/>
    <lineage>
        <taxon>Eukaryota</taxon>
        <taxon>Metazoa</taxon>
        <taxon>Spiralia</taxon>
        <taxon>Lophotrochozoa</taxon>
        <taxon>Annelida</taxon>
        <taxon>Polychaeta</taxon>
        <taxon>Sedentaria</taxon>
        <taxon>Canalipalpata</taxon>
        <taxon>Terebellida</taxon>
        <taxon>Terebelliformia</taxon>
        <taxon>Alvinellidae</taxon>
        <taxon>Paralvinella</taxon>
    </lineage>
</organism>
<dbReference type="AlphaFoldDB" id="A0AAD9N778"/>
<dbReference type="Proteomes" id="UP001208570">
    <property type="component" value="Unassembled WGS sequence"/>
</dbReference>
<name>A0AAD9N778_9ANNE</name>
<comment type="caution">
    <text evidence="1">The sequence shown here is derived from an EMBL/GenBank/DDBJ whole genome shotgun (WGS) entry which is preliminary data.</text>
</comment>
<feature type="non-terminal residue" evidence="1">
    <location>
        <position position="70"/>
    </location>
</feature>
<proteinExistence type="predicted"/>
<protein>
    <submittedName>
        <fullName evidence="1">Uncharacterized protein</fullName>
    </submittedName>
</protein>
<reference evidence="1" key="1">
    <citation type="journal article" date="2023" name="Mol. Biol. Evol.">
        <title>Third-Generation Sequencing Reveals the Adaptive Role of the Epigenome in Three Deep-Sea Polychaetes.</title>
        <authorList>
            <person name="Perez M."/>
            <person name="Aroh O."/>
            <person name="Sun Y."/>
            <person name="Lan Y."/>
            <person name="Juniper S.K."/>
            <person name="Young C.R."/>
            <person name="Angers B."/>
            <person name="Qian P.Y."/>
        </authorList>
    </citation>
    <scope>NUCLEOTIDE SEQUENCE</scope>
    <source>
        <strain evidence="1">P08H-3</strain>
    </source>
</reference>
<dbReference type="EMBL" id="JAODUP010000148">
    <property type="protein sequence ID" value="KAK2159697.1"/>
    <property type="molecule type" value="Genomic_DNA"/>
</dbReference>
<sequence length="70" mass="8206">MSLSEEPSANEITDYCHLKQRNTANTYALMYGCMHIYAHTHAHTRARARKHIHTHTHTNVHSCPFKRIYT</sequence>
<evidence type="ECO:0000313" key="1">
    <source>
        <dbReference type="EMBL" id="KAK2159697.1"/>
    </source>
</evidence>